<evidence type="ECO:0000313" key="1">
    <source>
        <dbReference type="EMBL" id="OLQ12554.1"/>
    </source>
</evidence>
<evidence type="ECO:0008006" key="3">
    <source>
        <dbReference type="Google" id="ProtNLM"/>
    </source>
</evidence>
<organism evidence="1 2">
    <name type="scientific">Symbiodinium microadriaticum</name>
    <name type="common">Dinoflagellate</name>
    <name type="synonym">Zooxanthella microadriatica</name>
    <dbReference type="NCBI Taxonomy" id="2951"/>
    <lineage>
        <taxon>Eukaryota</taxon>
        <taxon>Sar</taxon>
        <taxon>Alveolata</taxon>
        <taxon>Dinophyceae</taxon>
        <taxon>Suessiales</taxon>
        <taxon>Symbiodiniaceae</taxon>
        <taxon>Symbiodinium</taxon>
    </lineage>
</organism>
<comment type="caution">
    <text evidence="1">The sequence shown here is derived from an EMBL/GenBank/DDBJ whole genome shotgun (WGS) entry which is preliminary data.</text>
</comment>
<keyword evidence="2" id="KW-1185">Reference proteome</keyword>
<sequence>MGLSLAASFVFLPPDLKSGETQKASDYLVWDEQPAKFPGGGVRRPFLWLPAPDAGTQRTLIFFHGNAEDTM</sequence>
<reference evidence="1 2" key="1">
    <citation type="submission" date="2016-02" db="EMBL/GenBank/DDBJ databases">
        <title>Genome analysis of coral dinoflagellate symbionts highlights evolutionary adaptations to a symbiotic lifestyle.</title>
        <authorList>
            <person name="Aranda M."/>
            <person name="Li Y."/>
            <person name="Liew Y.J."/>
            <person name="Baumgarten S."/>
            <person name="Simakov O."/>
            <person name="Wilson M."/>
            <person name="Piel J."/>
            <person name="Ashoor H."/>
            <person name="Bougouffa S."/>
            <person name="Bajic V.B."/>
            <person name="Ryu T."/>
            <person name="Ravasi T."/>
            <person name="Bayer T."/>
            <person name="Micklem G."/>
            <person name="Kim H."/>
            <person name="Bhak J."/>
            <person name="Lajeunesse T.C."/>
            <person name="Voolstra C.R."/>
        </authorList>
    </citation>
    <scope>NUCLEOTIDE SEQUENCE [LARGE SCALE GENOMIC DNA]</scope>
    <source>
        <strain evidence="1 2">CCMP2467</strain>
    </source>
</reference>
<dbReference type="AlphaFoldDB" id="A0A1Q9EYM4"/>
<proteinExistence type="predicted"/>
<accession>A0A1Q9EYM4</accession>
<gene>
    <name evidence="1" type="ORF">AK812_SmicGene3523</name>
</gene>
<evidence type="ECO:0000313" key="2">
    <source>
        <dbReference type="Proteomes" id="UP000186817"/>
    </source>
</evidence>
<name>A0A1Q9EYM4_SYMMI</name>
<dbReference type="Proteomes" id="UP000186817">
    <property type="component" value="Unassembled WGS sequence"/>
</dbReference>
<dbReference type="EMBL" id="LSRX01000041">
    <property type="protein sequence ID" value="OLQ12554.1"/>
    <property type="molecule type" value="Genomic_DNA"/>
</dbReference>
<protein>
    <recommendedName>
        <fullName evidence="3">Alpha/beta hydrolase</fullName>
    </recommendedName>
</protein>